<dbReference type="InterPro" id="IPR056739">
    <property type="entry name" value="NfeD_membrane"/>
</dbReference>
<dbReference type="EMBL" id="AUZX01007159">
    <property type="protein sequence ID" value="EQD60635.1"/>
    <property type="molecule type" value="Genomic_DNA"/>
</dbReference>
<organism evidence="4">
    <name type="scientific">mine drainage metagenome</name>
    <dbReference type="NCBI Taxonomy" id="410659"/>
    <lineage>
        <taxon>unclassified sequences</taxon>
        <taxon>metagenomes</taxon>
        <taxon>ecological metagenomes</taxon>
    </lineage>
</organism>
<dbReference type="PANTHER" id="PTHR33507:SF4">
    <property type="entry name" value="NODULATION COMPETITIVENESS PROTEIN NFED"/>
    <property type="match status" value="1"/>
</dbReference>
<reference evidence="4" key="2">
    <citation type="journal article" date="2014" name="ISME J.">
        <title>Microbial stratification in low pH oxic and suboxic macroscopic growths along an acid mine drainage.</title>
        <authorList>
            <person name="Mendez-Garcia C."/>
            <person name="Mesa V."/>
            <person name="Sprenger R.R."/>
            <person name="Richter M."/>
            <person name="Diez M.S."/>
            <person name="Solano J."/>
            <person name="Bargiela R."/>
            <person name="Golyshina O.V."/>
            <person name="Manteca A."/>
            <person name="Ramos J.L."/>
            <person name="Gallego J.R."/>
            <person name="Llorente I."/>
            <person name="Martins Dos Santos V.A."/>
            <person name="Jensen O.N."/>
            <person name="Pelaez A.I."/>
            <person name="Sanchez J."/>
            <person name="Ferrer M."/>
        </authorList>
    </citation>
    <scope>NUCLEOTIDE SEQUENCE</scope>
</reference>
<dbReference type="InterPro" id="IPR052165">
    <property type="entry name" value="Membrane_assoc_protease"/>
</dbReference>
<feature type="transmembrane region" description="Helical" evidence="2">
    <location>
        <begin position="251"/>
        <end position="275"/>
    </location>
</feature>
<keyword evidence="2" id="KW-1133">Transmembrane helix</keyword>
<feature type="transmembrane region" description="Helical" evidence="2">
    <location>
        <begin position="226"/>
        <end position="245"/>
    </location>
</feature>
<proteinExistence type="predicted"/>
<sequence length="383" mass="40429">MREIVKAILAAPMPVVGYVAPSGARAASAGTYILYACHIAAMAPATNLGAATPVSLGGSTPAPPTGKGRASGPPMSAEQRKILNDSVAYIRALAELRGRNVEWAEQAVRGAASLPDEDALRAHVVNLIAPDLPSLLSQLNGRRVIVRGHTETLDTTGVTVVWLRPGWRTRVLAVITNPMIAYGLLLIGIWGLIFEGFNPGGVLPGVVGVISLLVALFAFQLLPTDFAGLALIAVGSAMMAGEFFFPTYGSLGLGGLIGFVVGSLILFDAGVPGYVHQPRPDRCDRNCRGTDHPRHRVSWHARPAPAAGDRRAGHGRRHGGGGGGHQRRRPGPGPLRRRALECRRRLVPAARPARAHRKGRGSAVVGRAALRRDIAGRVPCQSF</sequence>
<dbReference type="CDD" id="cd07020">
    <property type="entry name" value="Clp_protease_NfeD_1"/>
    <property type="match status" value="1"/>
</dbReference>
<evidence type="ECO:0000259" key="3">
    <source>
        <dbReference type="Pfam" id="PF24961"/>
    </source>
</evidence>
<keyword evidence="2" id="KW-0472">Membrane</keyword>
<dbReference type="Gene3D" id="3.90.226.10">
    <property type="entry name" value="2-enoyl-CoA Hydratase, Chain A, domain 1"/>
    <property type="match status" value="1"/>
</dbReference>
<feature type="transmembrane region" description="Helical" evidence="2">
    <location>
        <begin position="200"/>
        <end position="219"/>
    </location>
</feature>
<dbReference type="PANTHER" id="PTHR33507">
    <property type="entry name" value="INNER MEMBRANE PROTEIN YBBJ"/>
    <property type="match status" value="1"/>
</dbReference>
<reference evidence="4" key="1">
    <citation type="submission" date="2013-08" db="EMBL/GenBank/DDBJ databases">
        <authorList>
            <person name="Mendez C."/>
            <person name="Richter M."/>
            <person name="Ferrer M."/>
            <person name="Sanchez J."/>
        </authorList>
    </citation>
    <scope>NUCLEOTIDE SEQUENCE</scope>
</reference>
<dbReference type="SUPFAM" id="SSF52096">
    <property type="entry name" value="ClpP/crotonase"/>
    <property type="match status" value="1"/>
</dbReference>
<evidence type="ECO:0000256" key="1">
    <source>
        <dbReference type="SAM" id="MobiDB-lite"/>
    </source>
</evidence>
<feature type="domain" description="NfeD integral membrane" evidence="3">
    <location>
        <begin position="180"/>
        <end position="272"/>
    </location>
</feature>
<gene>
    <name evidence="4" type="ORF">B1A_10057</name>
</gene>
<feature type="region of interest" description="Disordered" evidence="1">
    <location>
        <begin position="56"/>
        <end position="76"/>
    </location>
</feature>
<evidence type="ECO:0000256" key="2">
    <source>
        <dbReference type="SAM" id="Phobius"/>
    </source>
</evidence>
<dbReference type="AlphaFoldDB" id="T1C3I4"/>
<dbReference type="InterPro" id="IPR029045">
    <property type="entry name" value="ClpP/crotonase-like_dom_sf"/>
</dbReference>
<feature type="region of interest" description="Disordered" evidence="1">
    <location>
        <begin position="286"/>
        <end position="337"/>
    </location>
</feature>
<feature type="compositionally biased region" description="Basic residues" evidence="1">
    <location>
        <begin position="313"/>
        <end position="330"/>
    </location>
</feature>
<dbReference type="Pfam" id="PF24961">
    <property type="entry name" value="NfeD_membrane"/>
    <property type="match status" value="1"/>
</dbReference>
<keyword evidence="2" id="KW-0812">Transmembrane</keyword>
<protein>
    <submittedName>
        <fullName evidence="4">Nodulation efficiency protein NfeD</fullName>
    </submittedName>
</protein>
<accession>T1C3I4</accession>
<evidence type="ECO:0000313" key="4">
    <source>
        <dbReference type="EMBL" id="EQD60635.1"/>
    </source>
</evidence>
<name>T1C3I4_9ZZZZ</name>
<feature type="transmembrane region" description="Helical" evidence="2">
    <location>
        <begin position="171"/>
        <end position="194"/>
    </location>
</feature>
<comment type="caution">
    <text evidence="4">The sequence shown here is derived from an EMBL/GenBank/DDBJ whole genome shotgun (WGS) entry which is preliminary data.</text>
</comment>